<keyword evidence="3" id="KW-1185">Reference proteome</keyword>
<sequence>MPSSGPDDMERQIDQWAAQVHDKARRYQELKEDLAAISSTATAANGAIKVTVGASGLLTNLELTEDVRTMRAHYLAAQIMDAIRKAQSTLGAQVTELMQQRVGEDTQSIAVVAANYARQFPQPDEQDEGRVADNDGILDSLRGSATRRSP</sequence>
<evidence type="ECO:0008006" key="4">
    <source>
        <dbReference type="Google" id="ProtNLM"/>
    </source>
</evidence>
<organism evidence="2 3">
    <name type="scientific">Gandjariella thermophila</name>
    <dbReference type="NCBI Taxonomy" id="1931992"/>
    <lineage>
        <taxon>Bacteria</taxon>
        <taxon>Bacillati</taxon>
        <taxon>Actinomycetota</taxon>
        <taxon>Actinomycetes</taxon>
        <taxon>Pseudonocardiales</taxon>
        <taxon>Pseudonocardiaceae</taxon>
        <taxon>Gandjariella</taxon>
    </lineage>
</organism>
<dbReference type="EMBL" id="BJFL01000081">
    <property type="protein sequence ID" value="GDY34017.1"/>
    <property type="molecule type" value="Genomic_DNA"/>
</dbReference>
<comment type="caution">
    <text evidence="2">The sequence shown here is derived from an EMBL/GenBank/DDBJ whole genome shotgun (WGS) entry which is preliminary data.</text>
</comment>
<feature type="region of interest" description="Disordered" evidence="1">
    <location>
        <begin position="120"/>
        <end position="150"/>
    </location>
</feature>
<gene>
    <name evidence="2" type="ORF">GTS_56500</name>
</gene>
<dbReference type="Proteomes" id="UP000298860">
    <property type="component" value="Unassembled WGS sequence"/>
</dbReference>
<dbReference type="InterPro" id="IPR004401">
    <property type="entry name" value="YbaB/EbfC"/>
</dbReference>
<evidence type="ECO:0000313" key="3">
    <source>
        <dbReference type="Proteomes" id="UP000298860"/>
    </source>
</evidence>
<dbReference type="AlphaFoldDB" id="A0A4D4JJC5"/>
<accession>A0A4D4JJC5</accession>
<evidence type="ECO:0000313" key="2">
    <source>
        <dbReference type="EMBL" id="GDY34017.1"/>
    </source>
</evidence>
<dbReference type="SUPFAM" id="SSF82607">
    <property type="entry name" value="YbaB-like"/>
    <property type="match status" value="1"/>
</dbReference>
<dbReference type="OrthoDB" id="3696044at2"/>
<protein>
    <recommendedName>
        <fullName evidence="4">YbaB/EbfC DNA-binding family protein</fullName>
    </recommendedName>
</protein>
<proteinExistence type="predicted"/>
<dbReference type="GO" id="GO:0003677">
    <property type="term" value="F:DNA binding"/>
    <property type="evidence" value="ECO:0007669"/>
    <property type="project" value="InterPro"/>
</dbReference>
<dbReference type="Pfam" id="PF02575">
    <property type="entry name" value="YbaB_DNA_bd"/>
    <property type="match status" value="1"/>
</dbReference>
<dbReference type="InterPro" id="IPR036894">
    <property type="entry name" value="YbaB-like_sf"/>
</dbReference>
<evidence type="ECO:0000256" key="1">
    <source>
        <dbReference type="SAM" id="MobiDB-lite"/>
    </source>
</evidence>
<name>A0A4D4JJC5_9PSEU</name>
<reference evidence="3" key="1">
    <citation type="submission" date="2019-04" db="EMBL/GenBank/DDBJ databases">
        <title>Draft genome sequence of Pseudonocardiaceae bacterium SL3-2-4.</title>
        <authorList>
            <person name="Ningsih F."/>
            <person name="Yokota A."/>
            <person name="Sakai Y."/>
            <person name="Nanatani K."/>
            <person name="Yabe S."/>
            <person name="Oetari A."/>
            <person name="Sjamsuridzal W."/>
        </authorList>
    </citation>
    <scope>NUCLEOTIDE SEQUENCE [LARGE SCALE GENOMIC DNA]</scope>
    <source>
        <strain evidence="3">SL3-2-4</strain>
    </source>
</reference>
<dbReference type="Gene3D" id="3.30.1310.10">
    <property type="entry name" value="Nucleoid-associated protein YbaB-like domain"/>
    <property type="match status" value="1"/>
</dbReference>